<organism evidence="2 3">
    <name type="scientific">Microbacterium resistens</name>
    <dbReference type="NCBI Taxonomy" id="156977"/>
    <lineage>
        <taxon>Bacteria</taxon>
        <taxon>Bacillati</taxon>
        <taxon>Actinomycetota</taxon>
        <taxon>Actinomycetes</taxon>
        <taxon>Micrococcales</taxon>
        <taxon>Microbacteriaceae</taxon>
        <taxon>Microbacterium</taxon>
    </lineage>
</organism>
<dbReference type="Pfam" id="PF13577">
    <property type="entry name" value="SnoaL_4"/>
    <property type="match status" value="1"/>
</dbReference>
<dbReference type="Gene3D" id="3.10.450.50">
    <property type="match status" value="1"/>
</dbReference>
<keyword evidence="3" id="KW-1185">Reference proteome</keyword>
<dbReference type="InterPro" id="IPR037401">
    <property type="entry name" value="SnoaL-like"/>
</dbReference>
<gene>
    <name evidence="2" type="ORF">K8F61_06145</name>
</gene>
<proteinExistence type="predicted"/>
<dbReference type="CDD" id="cd00531">
    <property type="entry name" value="NTF2_like"/>
    <property type="match status" value="1"/>
</dbReference>
<evidence type="ECO:0000259" key="1">
    <source>
        <dbReference type="Pfam" id="PF13577"/>
    </source>
</evidence>
<reference evidence="2 3" key="1">
    <citation type="submission" date="2023-01" db="EMBL/GenBank/DDBJ databases">
        <title>Characterization of estradiol degrading bacteria Microbacterium sp. MZT7 and reveal degrading genes through genome analysis.</title>
        <authorList>
            <person name="Hao P."/>
            <person name="Gao Y."/>
        </authorList>
    </citation>
    <scope>NUCLEOTIDE SEQUENCE [LARGE SCALE GENOMIC DNA]</scope>
    <source>
        <strain evidence="2 3">MZT7</strain>
    </source>
</reference>
<protein>
    <submittedName>
        <fullName evidence="2">Nuclear transport factor 2 family protein</fullName>
    </submittedName>
</protein>
<name>A0ABY3RXM8_9MICO</name>
<dbReference type="SUPFAM" id="SSF54427">
    <property type="entry name" value="NTF2-like"/>
    <property type="match status" value="1"/>
</dbReference>
<sequence>MRITDVEDRLSLRDLVESYARCADDRAGAELAALFLPDGVLHAPDGTHAGRAEIATAIARLDRFVETFHFLGNHRSVLLGDEATGETSCTAHHLLSNEDGHVDLTLLLRYHDRFRRTAQGWRFAEREIRVAWSERHPVRR</sequence>
<dbReference type="RefSeq" id="WP_231821039.1">
    <property type="nucleotide sequence ID" value="NZ_CP082781.1"/>
</dbReference>
<evidence type="ECO:0000313" key="3">
    <source>
        <dbReference type="Proteomes" id="UP001199642"/>
    </source>
</evidence>
<dbReference type="EMBL" id="CP082781">
    <property type="protein sequence ID" value="UGS27755.1"/>
    <property type="molecule type" value="Genomic_DNA"/>
</dbReference>
<evidence type="ECO:0000313" key="2">
    <source>
        <dbReference type="EMBL" id="UGS27755.1"/>
    </source>
</evidence>
<dbReference type="Proteomes" id="UP001199642">
    <property type="component" value="Chromosome"/>
</dbReference>
<dbReference type="InterPro" id="IPR032710">
    <property type="entry name" value="NTF2-like_dom_sf"/>
</dbReference>
<accession>A0ABY3RXM8</accession>
<feature type="domain" description="SnoaL-like" evidence="1">
    <location>
        <begin position="5"/>
        <end position="126"/>
    </location>
</feature>